<gene>
    <name evidence="1" type="ORF">FLM9_646</name>
</gene>
<dbReference type="Proteomes" id="UP000182631">
    <property type="component" value="Unassembled WGS sequence"/>
</dbReference>
<organism evidence="1 2">
    <name type="scientific">Candidatus Synechococcus spongiarum</name>
    <dbReference type="NCBI Taxonomy" id="431041"/>
    <lineage>
        <taxon>Bacteria</taxon>
        <taxon>Bacillati</taxon>
        <taxon>Cyanobacteriota</taxon>
        <taxon>Cyanophyceae</taxon>
        <taxon>Synechococcales</taxon>
        <taxon>Synechococcaceae</taxon>
        <taxon>Synechococcus</taxon>
    </lineage>
</organism>
<dbReference type="EMBL" id="FITM01000075">
    <property type="protein sequence ID" value="SAY38724.1"/>
    <property type="molecule type" value="Genomic_DNA"/>
</dbReference>
<proteinExistence type="predicted"/>
<name>A0A164YWL3_9SYNE</name>
<protein>
    <submittedName>
        <fullName evidence="1">Uncharacterized protein</fullName>
    </submittedName>
</protein>
<dbReference type="AlphaFoldDB" id="A0A164YWL3"/>
<reference evidence="2" key="1">
    <citation type="submission" date="2016-02" db="EMBL/GenBank/DDBJ databases">
        <authorList>
            <person name="liu f."/>
        </authorList>
    </citation>
    <scope>NUCLEOTIDE SEQUENCE [LARGE SCALE GENOMIC DNA]</scope>
</reference>
<evidence type="ECO:0000313" key="2">
    <source>
        <dbReference type="Proteomes" id="UP000182631"/>
    </source>
</evidence>
<sequence>MGVPSSHLLLSEQRQLTGKAASFAWLWVHLPIDLESVTTWEDLFRE</sequence>
<accession>A0A164YWL3</accession>
<evidence type="ECO:0000313" key="1">
    <source>
        <dbReference type="EMBL" id="SAY38724.1"/>
    </source>
</evidence>
<keyword evidence="2" id="KW-1185">Reference proteome</keyword>